<keyword evidence="2" id="KW-0820">tRNA-binding</keyword>
<evidence type="ECO:0000256" key="3">
    <source>
        <dbReference type="ARBA" id="ARBA00022801"/>
    </source>
</evidence>
<evidence type="ECO:0000256" key="5">
    <source>
        <dbReference type="ARBA" id="ARBA00038063"/>
    </source>
</evidence>
<dbReference type="GO" id="GO:0000049">
    <property type="term" value="F:tRNA binding"/>
    <property type="evidence" value="ECO:0007669"/>
    <property type="project" value="UniProtKB-KW"/>
</dbReference>
<dbReference type="EC" id="3.1.1.29" evidence="1"/>
<evidence type="ECO:0000313" key="7">
    <source>
        <dbReference type="Proteomes" id="UP001202479"/>
    </source>
</evidence>
<evidence type="ECO:0000313" key="6">
    <source>
        <dbReference type="EMBL" id="KAI3406832.1"/>
    </source>
</evidence>
<dbReference type="PROSITE" id="PS01196">
    <property type="entry name" value="PEPT_TRNA_HYDROL_2"/>
    <property type="match status" value="1"/>
</dbReference>
<dbReference type="PANTHER" id="PTHR17224:SF1">
    <property type="entry name" value="PEPTIDYL-TRNA HYDROLASE"/>
    <property type="match status" value="1"/>
</dbReference>
<evidence type="ECO:0000256" key="4">
    <source>
        <dbReference type="ARBA" id="ARBA00022884"/>
    </source>
</evidence>
<protein>
    <recommendedName>
        <fullName evidence="1">peptidyl-tRNA hydrolase</fullName>
        <ecNumber evidence="1">3.1.1.29</ecNumber>
    </recommendedName>
</protein>
<accession>A0AAI9WZX7</accession>
<dbReference type="Pfam" id="PF01195">
    <property type="entry name" value="Pept_tRNA_hydro"/>
    <property type="match status" value="1"/>
</dbReference>
<keyword evidence="4" id="KW-0694">RNA-binding</keyword>
<organism evidence="6 7">
    <name type="scientific">Candida oxycetoniae</name>
    <dbReference type="NCBI Taxonomy" id="497107"/>
    <lineage>
        <taxon>Eukaryota</taxon>
        <taxon>Fungi</taxon>
        <taxon>Dikarya</taxon>
        <taxon>Ascomycota</taxon>
        <taxon>Saccharomycotina</taxon>
        <taxon>Pichiomycetes</taxon>
        <taxon>Debaryomycetaceae</taxon>
        <taxon>Candida/Lodderomyces clade</taxon>
        <taxon>Candida</taxon>
    </lineage>
</organism>
<evidence type="ECO:0000256" key="2">
    <source>
        <dbReference type="ARBA" id="ARBA00022555"/>
    </source>
</evidence>
<dbReference type="GeneID" id="73378054"/>
<dbReference type="PANTHER" id="PTHR17224">
    <property type="entry name" value="PEPTIDYL-TRNA HYDROLASE"/>
    <property type="match status" value="1"/>
</dbReference>
<dbReference type="InterPro" id="IPR018171">
    <property type="entry name" value="Pept_tRNA_hydro_CS"/>
</dbReference>
<dbReference type="InterPro" id="IPR036416">
    <property type="entry name" value="Pept_tRNA_hydro_sf"/>
</dbReference>
<dbReference type="Proteomes" id="UP001202479">
    <property type="component" value="Unassembled WGS sequence"/>
</dbReference>
<keyword evidence="3" id="KW-0378">Hydrolase</keyword>
<gene>
    <name evidence="6" type="ORF">KGF56_000437</name>
</gene>
<dbReference type="RefSeq" id="XP_049182577.1">
    <property type="nucleotide sequence ID" value="XM_049325783.1"/>
</dbReference>
<keyword evidence="7" id="KW-1185">Reference proteome</keyword>
<proteinExistence type="inferred from homology"/>
<evidence type="ECO:0000256" key="1">
    <source>
        <dbReference type="ARBA" id="ARBA00013260"/>
    </source>
</evidence>
<dbReference type="SUPFAM" id="SSF53178">
    <property type="entry name" value="Peptidyl-tRNA hydrolase-like"/>
    <property type="match status" value="1"/>
</dbReference>
<name>A0AAI9WZX7_9ASCO</name>
<reference evidence="6" key="1">
    <citation type="journal article" date="2022" name="DNA Res.">
        <title>Genome analysis of five recently described species of the CUG-Ser clade uncovers Candida theae as a new hybrid lineage with pathogenic potential in the Candida parapsilosis species complex.</title>
        <authorList>
            <person name="Mixao V."/>
            <person name="Del Olmo V."/>
            <person name="Hegedusova E."/>
            <person name="Saus E."/>
            <person name="Pryszcz L."/>
            <person name="Cillingova A."/>
            <person name="Nosek J."/>
            <person name="Gabaldon T."/>
        </authorList>
    </citation>
    <scope>NUCLEOTIDE SEQUENCE</scope>
    <source>
        <strain evidence="6">CBS 10844</strain>
    </source>
</reference>
<dbReference type="Gene3D" id="3.40.50.1470">
    <property type="entry name" value="Peptidyl-tRNA hydrolase"/>
    <property type="match status" value="1"/>
</dbReference>
<sequence length="127" mass="14206">MNIQGRTIQKHFQKFDKESHLLILHDEIELTLGKFQFRKPGSSSRGHNGLKSIDGVYKNKFSKLGIGVGKPNGNNIVRHVLGKFSEEELQILDYEVLPKVVEKLEDTIATTLSTLSSKATTLSSKAR</sequence>
<dbReference type="AlphaFoldDB" id="A0AAI9WZX7"/>
<comment type="similarity">
    <text evidence="5">Belongs to the PTH family.</text>
</comment>
<dbReference type="GO" id="GO:0004045">
    <property type="term" value="F:peptidyl-tRNA hydrolase activity"/>
    <property type="evidence" value="ECO:0007669"/>
    <property type="project" value="UniProtKB-EC"/>
</dbReference>
<dbReference type="InterPro" id="IPR001328">
    <property type="entry name" value="Pept_tRNA_hydro"/>
</dbReference>
<dbReference type="EMBL" id="JAHUZD010000021">
    <property type="protein sequence ID" value="KAI3406832.1"/>
    <property type="molecule type" value="Genomic_DNA"/>
</dbReference>
<comment type="caution">
    <text evidence="6">The sequence shown here is derived from an EMBL/GenBank/DDBJ whole genome shotgun (WGS) entry which is preliminary data.</text>
</comment>